<proteinExistence type="predicted"/>
<dbReference type="Proteomes" id="UP000663508">
    <property type="component" value="Chromosome"/>
</dbReference>
<dbReference type="InterPro" id="IPR007555">
    <property type="entry name" value="DUF499"/>
</dbReference>
<protein>
    <recommendedName>
        <fullName evidence="2">Swt1-like HEPN domain-containing protein</fullName>
    </recommendedName>
</protein>
<evidence type="ECO:0000256" key="1">
    <source>
        <dbReference type="SAM" id="MobiDB-lite"/>
    </source>
</evidence>
<reference evidence="3" key="1">
    <citation type="submission" date="2020-11" db="EMBL/GenBank/DDBJ databases">
        <title>Complete genome sequence of a novel pathogenic Methylobacterium strain isolated from rice in Vietnam.</title>
        <authorList>
            <person name="Lai K."/>
            <person name="Okazaki S."/>
            <person name="Higashi K."/>
            <person name="Mori H."/>
            <person name="Toyoda A."/>
            <person name="Kurokawa K."/>
        </authorList>
    </citation>
    <scope>NUCLEOTIDE SEQUENCE</scope>
    <source>
        <strain evidence="3">VL1</strain>
    </source>
</reference>
<feature type="domain" description="Swt1-like HEPN" evidence="2">
    <location>
        <begin position="15"/>
        <end position="123"/>
    </location>
</feature>
<organism evidence="3 4">
    <name type="scientific">Methylobacterium indicum</name>
    <dbReference type="NCBI Taxonomy" id="1775910"/>
    <lineage>
        <taxon>Bacteria</taxon>
        <taxon>Pseudomonadati</taxon>
        <taxon>Pseudomonadota</taxon>
        <taxon>Alphaproteobacteria</taxon>
        <taxon>Hyphomicrobiales</taxon>
        <taxon>Methylobacteriaceae</taxon>
        <taxon>Methylobacterium</taxon>
    </lineage>
</organism>
<dbReference type="Pfam" id="PF18731">
    <property type="entry name" value="HEPN_Swt1"/>
    <property type="match status" value="1"/>
</dbReference>
<name>A0A8H8WU38_9HYPH</name>
<evidence type="ECO:0000259" key="2">
    <source>
        <dbReference type="Pfam" id="PF18731"/>
    </source>
</evidence>
<gene>
    <name evidence="3" type="ORF">mvi_27130</name>
</gene>
<dbReference type="InterPro" id="IPR041650">
    <property type="entry name" value="HEPN_Swt1"/>
</dbReference>
<dbReference type="Pfam" id="PF04465">
    <property type="entry name" value="DUF499"/>
    <property type="match status" value="1"/>
</dbReference>
<dbReference type="RefSeq" id="WP_207183158.1">
    <property type="nucleotide sequence ID" value="NZ_AP024145.1"/>
</dbReference>
<evidence type="ECO:0000313" key="4">
    <source>
        <dbReference type="Proteomes" id="UP000663508"/>
    </source>
</evidence>
<accession>A0A8H8WU38</accession>
<dbReference type="EMBL" id="AP024145">
    <property type="protein sequence ID" value="BCM84252.1"/>
    <property type="molecule type" value="Genomic_DNA"/>
</dbReference>
<sequence length="1117" mass="121045">MSTEKETLQRVQSGLYHLRRGLTPFVEARMKGRHGANWLHYASRAAGGSPNAKLDEYGLLKTMIDNWRDAFDEAFARADKHRVRNFASTALEARNATAHLSIPLQDDEALRYLDAIHCLLKAVKAPAVEVDEAKALYDAQRRSGLAAAPAAPAQPAPAAAPETATRARPLLTLGGAPAAPVEEEPAKGLRPWIQVALPHPDVLANRFKEAEFAADLFAVDAGHAGEDYASPENFFRITFLTEGLRRILTSSLQRLSGRGGDPVIGLQTAFGGGKTHTMLAVYHLAKARDLTLLEGVRTLVDEAGVTGWVPPKVAVFVGTSKGTDTSLILRDGPKVHTLWGYIAWRIAGQAGLDLMAEAEAARTNPGSDLLVALFRLSGPALILLDELVAFARQLPEDRFEAFLSFIQSLTEAAKMVPGVLILGSLPESVAEAGGPKGEAALLRLEKIFGRVQSAWLPASGDETYEIIRRRLFQTLDAEGERARDETVKAFADLYKANAAEFPPEAKEARYRELLKLSYPIHPELFDRLSKDWASLEKFQRTRGVLRFMANVVGTLWQAQVGDPLITPARVPVAHERVRASVLYPLDPNFNAVVDKEVDGDSALPARMESNPSRRISQLRAATRAARAVFLCSAPLVGRPNAGLNGAGLKLACAEPGDQLAIFGEALRELAERATYLYDEAGRYWFSTQPTLNRLAEDRAKALPDHEVDEAIVKVLRDDGATRASFHRVFAAPDDPVSIDETTALALVILGPATPHVGKGTAASPATEIVTDTLMRCRSAQRRYRNTSLFVAADEALLGTAREVMRKAIAWQSICDDRRLQDQLNRAQSDDTKEKAKTSRDGAAKAVRLAWSHILYPVKAAAAGTAFDLEHLSIASKDRAAIPTAVYEKAGPRGDGIAKERLGPDALALHLRPLWPDDRPHLGIAEIADWFASYAYLPKLRDRVVLETAIRDAVGKLDPAFGYADAVDDVSGEYRGLIWAKTAPEQMPPSAVLVREQAAHDQLGRSAPRALRGQPTGGGPGDGFQEPEAGPLDPPSGPAAPTRFWGSVEIDMVRPVKSFDAILNAVVMELQRTPGARVTLTLDVAVEAAAGFSEADVGVVRDNARQLKFKADSTGFGD</sequence>
<dbReference type="KEGG" id="mind:mvi_27130"/>
<evidence type="ECO:0000313" key="3">
    <source>
        <dbReference type="EMBL" id="BCM84252.1"/>
    </source>
</evidence>
<feature type="region of interest" description="Disordered" evidence="1">
    <location>
        <begin position="995"/>
        <end position="1040"/>
    </location>
</feature>
<dbReference type="AlphaFoldDB" id="A0A8H8WU38"/>